<comment type="similarity">
    <text evidence="1">Belongs to the sigma-70 factor family. ECF subfamily.</text>
</comment>
<dbReference type="GO" id="GO:0006352">
    <property type="term" value="P:DNA-templated transcription initiation"/>
    <property type="evidence" value="ECO:0007669"/>
    <property type="project" value="InterPro"/>
</dbReference>
<accession>A0A2S6GRN5</accession>
<dbReference type="AlphaFoldDB" id="A0A2S6GRN5"/>
<protein>
    <submittedName>
        <fullName evidence="6">Sigma-70-like protein</fullName>
    </submittedName>
</protein>
<name>A0A2S6GRN5_9PSEU</name>
<dbReference type="Gene3D" id="1.10.10.10">
    <property type="entry name" value="Winged helix-like DNA-binding domain superfamily/Winged helix DNA-binding domain"/>
    <property type="match status" value="1"/>
</dbReference>
<sequence length="218" mass="24799">MPADEQAERRRHDIAVYDVLALEGFRGRNWDRFADDLARYGYATVMAWLRCGEMFAFCANQNRALPAPPWYWTDDDRAELANLTVTTALNDFRRRAGEGTGWNPDGGASIRTYFMGNCVLSFPNHYRRWLGEQERHAPLTEVNGDRHAVDPADLAVTALTAREALDDIPDERTRRAVVLHAQGYTHAEIADLIDTTPRAVEGLLHRQRHRARGEGRQP</sequence>
<keyword evidence="7" id="KW-1185">Reference proteome</keyword>
<keyword evidence="3" id="KW-0731">Sigma factor</keyword>
<dbReference type="EMBL" id="PTIX01000006">
    <property type="protein sequence ID" value="PPK67894.1"/>
    <property type="molecule type" value="Genomic_DNA"/>
</dbReference>
<evidence type="ECO:0000256" key="4">
    <source>
        <dbReference type="ARBA" id="ARBA00023163"/>
    </source>
</evidence>
<comment type="caution">
    <text evidence="6">The sequence shown here is derived from an EMBL/GenBank/DDBJ whole genome shotgun (WGS) entry which is preliminary data.</text>
</comment>
<evidence type="ECO:0000313" key="6">
    <source>
        <dbReference type="EMBL" id="PPK67894.1"/>
    </source>
</evidence>
<dbReference type="Proteomes" id="UP000239203">
    <property type="component" value="Unassembled WGS sequence"/>
</dbReference>
<dbReference type="RefSeq" id="WP_181043479.1">
    <property type="nucleotide sequence ID" value="NZ_CP154825.1"/>
</dbReference>
<dbReference type="SUPFAM" id="SSF88659">
    <property type="entry name" value="Sigma3 and sigma4 domains of RNA polymerase sigma factors"/>
    <property type="match status" value="1"/>
</dbReference>
<dbReference type="InterPro" id="IPR013249">
    <property type="entry name" value="RNA_pol_sigma70_r4_t2"/>
</dbReference>
<evidence type="ECO:0000256" key="2">
    <source>
        <dbReference type="ARBA" id="ARBA00023015"/>
    </source>
</evidence>
<dbReference type="InterPro" id="IPR013324">
    <property type="entry name" value="RNA_pol_sigma_r3/r4-like"/>
</dbReference>
<proteinExistence type="inferred from homology"/>
<keyword evidence="4" id="KW-0804">Transcription</keyword>
<dbReference type="GO" id="GO:0003677">
    <property type="term" value="F:DNA binding"/>
    <property type="evidence" value="ECO:0007669"/>
    <property type="project" value="InterPro"/>
</dbReference>
<dbReference type="GO" id="GO:0016987">
    <property type="term" value="F:sigma factor activity"/>
    <property type="evidence" value="ECO:0007669"/>
    <property type="project" value="UniProtKB-KW"/>
</dbReference>
<dbReference type="InterPro" id="IPR036388">
    <property type="entry name" value="WH-like_DNA-bd_sf"/>
</dbReference>
<dbReference type="Pfam" id="PF08281">
    <property type="entry name" value="Sigma70_r4_2"/>
    <property type="match status" value="1"/>
</dbReference>
<feature type="domain" description="RNA polymerase sigma factor 70 region 4 type 2" evidence="5">
    <location>
        <begin position="171"/>
        <end position="206"/>
    </location>
</feature>
<keyword evidence="2" id="KW-0805">Transcription regulation</keyword>
<gene>
    <name evidence="6" type="ORF">CLV40_106125</name>
</gene>
<organism evidence="6 7">
    <name type="scientific">Actinokineospora auranticolor</name>
    <dbReference type="NCBI Taxonomy" id="155976"/>
    <lineage>
        <taxon>Bacteria</taxon>
        <taxon>Bacillati</taxon>
        <taxon>Actinomycetota</taxon>
        <taxon>Actinomycetes</taxon>
        <taxon>Pseudonocardiales</taxon>
        <taxon>Pseudonocardiaceae</taxon>
        <taxon>Actinokineospora</taxon>
    </lineage>
</organism>
<reference evidence="6 7" key="1">
    <citation type="submission" date="2018-02" db="EMBL/GenBank/DDBJ databases">
        <title>Genomic Encyclopedia of Archaeal and Bacterial Type Strains, Phase II (KMG-II): from individual species to whole genera.</title>
        <authorList>
            <person name="Goeker M."/>
        </authorList>
    </citation>
    <scope>NUCLEOTIDE SEQUENCE [LARGE SCALE GENOMIC DNA]</scope>
    <source>
        <strain evidence="6 7">YU 961-1</strain>
    </source>
</reference>
<evidence type="ECO:0000313" key="7">
    <source>
        <dbReference type="Proteomes" id="UP000239203"/>
    </source>
</evidence>
<evidence type="ECO:0000256" key="3">
    <source>
        <dbReference type="ARBA" id="ARBA00023082"/>
    </source>
</evidence>
<evidence type="ECO:0000259" key="5">
    <source>
        <dbReference type="Pfam" id="PF08281"/>
    </source>
</evidence>
<evidence type="ECO:0000256" key="1">
    <source>
        <dbReference type="ARBA" id="ARBA00010641"/>
    </source>
</evidence>